<dbReference type="Proteomes" id="UP001589646">
    <property type="component" value="Unassembled WGS sequence"/>
</dbReference>
<dbReference type="Pfam" id="PF00005">
    <property type="entry name" value="ABC_tran"/>
    <property type="match status" value="1"/>
</dbReference>
<dbReference type="InterPro" id="IPR027417">
    <property type="entry name" value="P-loop_NTPase"/>
</dbReference>
<dbReference type="SUPFAM" id="SSF52540">
    <property type="entry name" value="P-loop containing nucleoside triphosphate hydrolases"/>
    <property type="match status" value="1"/>
</dbReference>
<dbReference type="SMART" id="SM00382">
    <property type="entry name" value="AAA"/>
    <property type="match status" value="1"/>
</dbReference>
<evidence type="ECO:0000256" key="1">
    <source>
        <dbReference type="ARBA" id="ARBA00022448"/>
    </source>
</evidence>
<dbReference type="PROSITE" id="PS00211">
    <property type="entry name" value="ABC_TRANSPORTER_1"/>
    <property type="match status" value="1"/>
</dbReference>
<dbReference type="EMBL" id="JBHMCE010000004">
    <property type="protein sequence ID" value="MFB9527702.1"/>
    <property type="molecule type" value="Genomic_DNA"/>
</dbReference>
<dbReference type="InterPro" id="IPR017911">
    <property type="entry name" value="MacB-like_ATP-bd"/>
</dbReference>
<name>A0ABV5PWV5_9ACTN</name>
<gene>
    <name evidence="5" type="ORF">ACFFRN_13870</name>
</gene>
<dbReference type="PANTHER" id="PTHR24220">
    <property type="entry name" value="IMPORT ATP-BINDING PROTEIN"/>
    <property type="match status" value="1"/>
</dbReference>
<dbReference type="GO" id="GO:0005524">
    <property type="term" value="F:ATP binding"/>
    <property type="evidence" value="ECO:0007669"/>
    <property type="project" value="UniProtKB-KW"/>
</dbReference>
<proteinExistence type="predicted"/>
<accession>A0ABV5PWV5</accession>
<keyword evidence="1" id="KW-0813">Transport</keyword>
<dbReference type="InterPro" id="IPR003593">
    <property type="entry name" value="AAA+_ATPase"/>
</dbReference>
<keyword evidence="2" id="KW-0547">Nucleotide-binding</keyword>
<dbReference type="RefSeq" id="WP_346127012.1">
    <property type="nucleotide sequence ID" value="NZ_BAAAXC010000015.1"/>
</dbReference>
<evidence type="ECO:0000256" key="2">
    <source>
        <dbReference type="ARBA" id="ARBA00022741"/>
    </source>
</evidence>
<evidence type="ECO:0000313" key="6">
    <source>
        <dbReference type="Proteomes" id="UP001589646"/>
    </source>
</evidence>
<keyword evidence="3 5" id="KW-0067">ATP-binding</keyword>
<comment type="caution">
    <text evidence="5">The sequence shown here is derived from an EMBL/GenBank/DDBJ whole genome shotgun (WGS) entry which is preliminary data.</text>
</comment>
<dbReference type="InterPro" id="IPR003439">
    <property type="entry name" value="ABC_transporter-like_ATP-bd"/>
</dbReference>
<dbReference type="InterPro" id="IPR015854">
    <property type="entry name" value="ABC_transpr_LolD-like"/>
</dbReference>
<keyword evidence="6" id="KW-1185">Reference proteome</keyword>
<evidence type="ECO:0000313" key="5">
    <source>
        <dbReference type="EMBL" id="MFB9527702.1"/>
    </source>
</evidence>
<dbReference type="PROSITE" id="PS50893">
    <property type="entry name" value="ABC_TRANSPORTER_2"/>
    <property type="match status" value="1"/>
</dbReference>
<feature type="domain" description="ABC transporter" evidence="4">
    <location>
        <begin position="83"/>
        <end position="314"/>
    </location>
</feature>
<dbReference type="Gene3D" id="3.40.50.300">
    <property type="entry name" value="P-loop containing nucleotide triphosphate hydrolases"/>
    <property type="match status" value="1"/>
</dbReference>
<sequence length="318" mass="34388">MPDETGDGLDSFGRHQERRICCSGRKLRVPGDNQAHQNIWPMVLSQGMRRQGRAASVRDGSGRCLMGDGADSDTLLIMSDHAVLLEGVTRTYGKGATEVAALCQVSVGFPRGSFTAVMGPSGSGKSTLLQCASGLDRPDSGTVRVAGQDITHLGEKELAVLRRDRIGVIFQAFNLVPSLTAWQNVILPSRLARRRPDPSRVRELLHRVGLAGRERHRPTQLSGGQQQRVAIARALLGRPEVLFADEPTGALDRRTGHEVLALLREAVDAFGQTVVMVTHDPEAAAQADSVLFLTDGRIVDVLDRPSADQIGMRLGGRR</sequence>
<reference evidence="5 6" key="1">
    <citation type="submission" date="2024-09" db="EMBL/GenBank/DDBJ databases">
        <authorList>
            <person name="Sun Q."/>
            <person name="Mori K."/>
        </authorList>
    </citation>
    <scope>NUCLEOTIDE SEQUENCE [LARGE SCALE GENOMIC DNA]</scope>
    <source>
        <strain evidence="5 6">JCM 3323</strain>
    </source>
</reference>
<evidence type="ECO:0000256" key="3">
    <source>
        <dbReference type="ARBA" id="ARBA00022840"/>
    </source>
</evidence>
<protein>
    <submittedName>
        <fullName evidence="5">ABC transporter ATP-binding protein</fullName>
    </submittedName>
</protein>
<evidence type="ECO:0000259" key="4">
    <source>
        <dbReference type="PROSITE" id="PS50893"/>
    </source>
</evidence>
<organism evidence="5 6">
    <name type="scientific">Nonomuraea roseola</name>
    <dbReference type="NCBI Taxonomy" id="46179"/>
    <lineage>
        <taxon>Bacteria</taxon>
        <taxon>Bacillati</taxon>
        <taxon>Actinomycetota</taxon>
        <taxon>Actinomycetes</taxon>
        <taxon>Streptosporangiales</taxon>
        <taxon>Streptosporangiaceae</taxon>
        <taxon>Nonomuraea</taxon>
    </lineage>
</organism>
<dbReference type="InterPro" id="IPR017871">
    <property type="entry name" value="ABC_transporter-like_CS"/>
</dbReference>
<dbReference type="PANTHER" id="PTHR24220:SF685">
    <property type="entry name" value="ABC TRANSPORTER RELATED"/>
    <property type="match status" value="1"/>
</dbReference>
<dbReference type="CDD" id="cd03255">
    <property type="entry name" value="ABC_MJ0796_LolCDE_FtsE"/>
    <property type="match status" value="1"/>
</dbReference>